<reference evidence="2" key="1">
    <citation type="submission" date="2018-11" db="EMBL/GenBank/DDBJ databases">
        <authorList>
            <person name="Alioto T."/>
            <person name="Alioto T."/>
        </authorList>
    </citation>
    <scope>NUCLEOTIDE SEQUENCE</scope>
</reference>
<dbReference type="OrthoDB" id="6130942at2759"/>
<feature type="domain" description="DZIP3-like HEPN" evidence="1">
    <location>
        <begin position="172"/>
        <end position="286"/>
    </location>
</feature>
<protein>
    <recommendedName>
        <fullName evidence="1">DZIP3-like HEPN domain-containing protein</fullName>
    </recommendedName>
</protein>
<evidence type="ECO:0000259" key="1">
    <source>
        <dbReference type="Pfam" id="PF18738"/>
    </source>
</evidence>
<keyword evidence="3" id="KW-1185">Reference proteome</keyword>
<dbReference type="InterPro" id="IPR011011">
    <property type="entry name" value="Znf_FYVE_PHD"/>
</dbReference>
<dbReference type="InterPro" id="IPR041249">
    <property type="entry name" value="HEPN_DZIP3"/>
</dbReference>
<name>A0A8B6BGR4_MYTGA</name>
<dbReference type="InterPro" id="IPR013083">
    <property type="entry name" value="Znf_RING/FYVE/PHD"/>
</dbReference>
<dbReference type="SUPFAM" id="SSF57903">
    <property type="entry name" value="FYVE/PHD zinc finger"/>
    <property type="match status" value="1"/>
</dbReference>
<evidence type="ECO:0000313" key="3">
    <source>
        <dbReference type="Proteomes" id="UP000596742"/>
    </source>
</evidence>
<dbReference type="AlphaFoldDB" id="A0A8B6BGR4"/>
<gene>
    <name evidence="2" type="ORF">MGAL_10B045051</name>
</gene>
<dbReference type="Gene3D" id="3.30.40.10">
    <property type="entry name" value="Zinc/RING finger domain, C3HC4 (zinc finger)"/>
    <property type="match status" value="1"/>
</dbReference>
<proteinExistence type="predicted"/>
<evidence type="ECO:0000313" key="2">
    <source>
        <dbReference type="EMBL" id="VDH90494.1"/>
    </source>
</evidence>
<dbReference type="Pfam" id="PF18738">
    <property type="entry name" value="HEPN_DZIP3"/>
    <property type="match status" value="2"/>
</dbReference>
<organism evidence="2 3">
    <name type="scientific">Mytilus galloprovincialis</name>
    <name type="common">Mediterranean mussel</name>
    <dbReference type="NCBI Taxonomy" id="29158"/>
    <lineage>
        <taxon>Eukaryota</taxon>
        <taxon>Metazoa</taxon>
        <taxon>Spiralia</taxon>
        <taxon>Lophotrochozoa</taxon>
        <taxon>Mollusca</taxon>
        <taxon>Bivalvia</taxon>
        <taxon>Autobranchia</taxon>
        <taxon>Pteriomorphia</taxon>
        <taxon>Mytilida</taxon>
        <taxon>Mytiloidea</taxon>
        <taxon>Mytilidae</taxon>
        <taxon>Mytilinae</taxon>
        <taxon>Mytilus</taxon>
    </lineage>
</organism>
<comment type="caution">
    <text evidence="2">The sequence shown here is derived from an EMBL/GenBank/DDBJ whole genome shotgun (WGS) entry which is preliminary data.</text>
</comment>
<feature type="domain" description="DZIP3-like HEPN" evidence="1">
    <location>
        <begin position="385"/>
        <end position="490"/>
    </location>
</feature>
<dbReference type="Proteomes" id="UP000596742">
    <property type="component" value="Unassembled WGS sequence"/>
</dbReference>
<accession>A0A8B6BGR4</accession>
<dbReference type="EMBL" id="UYJE01000139">
    <property type="protein sequence ID" value="VDH90494.1"/>
    <property type="molecule type" value="Genomic_DNA"/>
</dbReference>
<sequence>MCDSCDQWYHTSCQGVGNETYNMLSDSKHIWYCLRCALPNYSGGLFESLDTLSDTNIFDSLNLDASSCSEILDPPQATSSPKPILKTTKKPKTTAKKANKRLTILNINCQSIKSKVADLHQIIDQVKPDIIVDLPHYFTVIAGFIMWIGTSVYRNILKRKLANIANIGETFNSKKKRLQDRLNTIQKSIIFPKKGMYSGDLNDLDMETLYILLQEFGDFKPHSNGWGRFPNDDDYCISANIDRIEFLRKTKLNQYASNNIEKVEFKRTYTILVHAIAGLGVNVQKLLDMLYLPKSKNTEIKESMPTTQSHMKENDFTSALNKDAIPYSHITYLTLDVGTTVLRDLIKQRYPFRVSYVYTSKVTVEPKRSSYGDIFEHSKFILEPKLNYKSRMILFPKQGKYNGDLSEFGIPTLYSILRFACNIVPHRQGWGKNPDDDDRSMSANIERIRITRNDLVHNFCNKMDKILYPSILNNLKQALSELSANEEGLNAIMDSPAVMRSQLDHSKKPCHTSGKDRSPGVCYQLFETEQVAIRKFFYDSLDTSLQEIDCVVFNLLSDIEFEKLFFFHKKTECSDLNIENELYNSMESNCLNLCRFIFIKSKKSLITSLLRTVLDRAINMHCRDTVKVVAFRIIKEFFQKHKTVLDEETRMWIGTECECETTKIEGYEDCLCLSSKPKIIIERNQSKFLDSTIQKLFSGFSTKIIDLIEPQSTEGSIVANHILETSETQLIEGNIPGKIAKVLFKEHSNLSIIYPSSMRSKGFRTPEFHTLEKLDCINLVCKMKGVIPVGETHFPLEIEGVKTDVLEGTTNLLGSLRIGDMVENMNAGCFGTLGGFVKYYGLRAFLTCAHVVFGNENVHSLTKEEIHHANCHMMSRINSSDPTECILIRHVFKNNNIDPSETSIDAALVVIKDSDIIDMLNIAEDGQGCRTCSDLGLSTPYLNHNAIDPTTLREARAFCAVSGNQNIDVTAVQNPRVLISTPAHFQCRNFTMFNQLCLRGMQFQPGDSGTCVYIHNPGYFNRPTGCIGMLIGKSTCGQFILTPMREILKVFDL</sequence>